<gene>
    <name evidence="3" type="ORF">SAMN02745161_1779</name>
</gene>
<dbReference type="OrthoDB" id="8584824at2"/>
<keyword evidence="1" id="KW-0769">Symport</keyword>
<feature type="transmembrane region" description="Helical" evidence="2">
    <location>
        <begin position="320"/>
        <end position="342"/>
    </location>
</feature>
<evidence type="ECO:0000313" key="3">
    <source>
        <dbReference type="EMBL" id="SIO10563.1"/>
    </source>
</evidence>
<dbReference type="Proteomes" id="UP000184694">
    <property type="component" value="Unassembled WGS sequence"/>
</dbReference>
<protein>
    <submittedName>
        <fullName evidence="3">Citrate carrier protein, CCS family</fullName>
    </submittedName>
</protein>
<keyword evidence="2" id="KW-1133">Transmembrane helix</keyword>
<dbReference type="PIRSF" id="PIRSF005348">
    <property type="entry name" value="YxkH"/>
    <property type="match status" value="1"/>
</dbReference>
<feature type="transmembrane region" description="Helical" evidence="2">
    <location>
        <begin position="171"/>
        <end position="191"/>
    </location>
</feature>
<accession>A0A1N6GSR8</accession>
<sequence>MSTATTLTTTAPSSILDYKIMGLPLGLFTILTVVVMSATYLGALPGGMVGAFPIMMILGAILNEIGDNTPIIKDYLGGGPILIIFGSAALVGYGILPEKTAAIITSFMKKESFLSFYIAALICGSILGMDRKLLIKAAVRYLPVILGGVITALLLCGVAGMLMGFGFEEAVLYIALPIMGGGMGAGAVPLSQIFGSTLNMDVGTMLSKMVPALALGNAIAIVCAGLLHRLGAVIPGISGHGKLLKKQEAESEDSAEGVDAIDYKAMGIGLLLATTFFVWGKLLGKYIPIHSYALMILSVGLVKTLGILPRKFEVCAFQWFRFVMVSLTPALLLGIGVAYTNIQQVIDALTIQYVILVAMTVIGSIIGSGFIGMLLGFYPVEAAITGGLCMANMGGTGDVAVLSASKRMQLMPFAQISSRIGGAFMLILATALLKMFM</sequence>
<dbReference type="GO" id="GO:0015293">
    <property type="term" value="F:symporter activity"/>
    <property type="evidence" value="ECO:0007669"/>
    <property type="project" value="UniProtKB-UniRule"/>
</dbReference>
<dbReference type="AlphaFoldDB" id="A0A1N6GSR8"/>
<name>A0A1N6GSR8_9BACT</name>
<keyword evidence="4" id="KW-1185">Reference proteome</keyword>
<dbReference type="PANTHER" id="PTHR40033">
    <property type="entry name" value="NA(+)-MALATE SYMPORTER"/>
    <property type="match status" value="1"/>
</dbReference>
<evidence type="ECO:0000256" key="2">
    <source>
        <dbReference type="SAM" id="Phobius"/>
    </source>
</evidence>
<dbReference type="STRING" id="1121457.SAMN02745161_1779"/>
<feature type="transmembrane region" description="Helical" evidence="2">
    <location>
        <begin position="75"/>
        <end position="96"/>
    </location>
</feature>
<feature type="transmembrane region" description="Helical" evidence="2">
    <location>
        <begin position="112"/>
        <end position="129"/>
    </location>
</feature>
<dbReference type="RefSeq" id="WP_074216585.1">
    <property type="nucleotide sequence ID" value="NZ_FSRG01000005.1"/>
</dbReference>
<feature type="transmembrane region" description="Helical" evidence="2">
    <location>
        <begin position="20"/>
        <end position="40"/>
    </location>
</feature>
<dbReference type="GO" id="GO:0008514">
    <property type="term" value="F:organic anion transmembrane transporter activity"/>
    <property type="evidence" value="ECO:0007669"/>
    <property type="project" value="InterPro"/>
</dbReference>
<proteinExistence type="inferred from homology"/>
<reference evidence="4" key="1">
    <citation type="submission" date="2016-11" db="EMBL/GenBank/DDBJ databases">
        <authorList>
            <person name="Varghese N."/>
            <person name="Submissions S."/>
        </authorList>
    </citation>
    <scope>NUCLEOTIDE SEQUENCE [LARGE SCALE GENOMIC DNA]</scope>
    <source>
        <strain evidence="4">DSM 17456</strain>
    </source>
</reference>
<evidence type="ECO:0000256" key="1">
    <source>
        <dbReference type="PIRNR" id="PIRNR005348"/>
    </source>
</evidence>
<keyword evidence="1" id="KW-0813">Transport</keyword>
<evidence type="ECO:0000313" key="4">
    <source>
        <dbReference type="Proteomes" id="UP000184694"/>
    </source>
</evidence>
<feature type="transmembrane region" description="Helical" evidence="2">
    <location>
        <begin position="263"/>
        <end position="282"/>
    </location>
</feature>
<dbReference type="InterPro" id="IPR004679">
    <property type="entry name" value="2-OHcarboxylate_transport"/>
</dbReference>
<feature type="transmembrane region" description="Helical" evidence="2">
    <location>
        <begin position="141"/>
        <end position="165"/>
    </location>
</feature>
<feature type="transmembrane region" description="Helical" evidence="2">
    <location>
        <begin position="289"/>
        <end position="308"/>
    </location>
</feature>
<dbReference type="EMBL" id="FSRG01000005">
    <property type="protein sequence ID" value="SIO10563.1"/>
    <property type="molecule type" value="Genomic_DNA"/>
</dbReference>
<feature type="transmembrane region" description="Helical" evidence="2">
    <location>
        <begin position="212"/>
        <end position="234"/>
    </location>
</feature>
<keyword evidence="1 2" id="KW-0472">Membrane</keyword>
<feature type="transmembrane region" description="Helical" evidence="2">
    <location>
        <begin position="416"/>
        <end position="436"/>
    </location>
</feature>
<dbReference type="PANTHER" id="PTHR40033:SF1">
    <property type="entry name" value="CITRATE-SODIUM SYMPORTER"/>
    <property type="match status" value="1"/>
</dbReference>
<dbReference type="GO" id="GO:0005886">
    <property type="term" value="C:plasma membrane"/>
    <property type="evidence" value="ECO:0007669"/>
    <property type="project" value="UniProtKB-UniRule"/>
</dbReference>
<comment type="similarity">
    <text evidence="1">Belongs to the 2-hydroxycarboxylate transporter (2-HCT) (TC 2.A.24) family.</text>
</comment>
<keyword evidence="2" id="KW-0812">Transmembrane</keyword>
<organism evidence="3 4">
    <name type="scientific">Halodesulfovibrio marinisediminis DSM 17456</name>
    <dbReference type="NCBI Taxonomy" id="1121457"/>
    <lineage>
        <taxon>Bacteria</taxon>
        <taxon>Pseudomonadati</taxon>
        <taxon>Thermodesulfobacteriota</taxon>
        <taxon>Desulfovibrionia</taxon>
        <taxon>Desulfovibrionales</taxon>
        <taxon>Desulfovibrionaceae</taxon>
        <taxon>Halodesulfovibrio</taxon>
    </lineage>
</organism>
<feature type="transmembrane region" description="Helical" evidence="2">
    <location>
        <begin position="354"/>
        <end position="378"/>
    </location>
</feature>
<dbReference type="Pfam" id="PF03390">
    <property type="entry name" value="2HCT"/>
    <property type="match status" value="1"/>
</dbReference>
<feature type="transmembrane region" description="Helical" evidence="2">
    <location>
        <begin position="46"/>
        <end position="63"/>
    </location>
</feature>